<keyword evidence="3 9" id="KW-0808">Transferase</keyword>
<keyword evidence="2 9" id="KW-0489">Methyltransferase</keyword>
<evidence type="ECO:0000256" key="3">
    <source>
        <dbReference type="ARBA" id="ARBA00022679"/>
    </source>
</evidence>
<dbReference type="GO" id="GO:0032259">
    <property type="term" value="P:methylation"/>
    <property type="evidence" value="ECO:0007669"/>
    <property type="project" value="UniProtKB-KW"/>
</dbReference>
<dbReference type="InterPro" id="IPR029063">
    <property type="entry name" value="SAM-dependent_MTases_sf"/>
</dbReference>
<keyword evidence="5" id="KW-0680">Restriction system</keyword>
<keyword evidence="4" id="KW-0949">S-adenosyl-L-methionine</keyword>
<evidence type="ECO:0000256" key="2">
    <source>
        <dbReference type="ARBA" id="ARBA00022603"/>
    </source>
</evidence>
<dbReference type="Pfam" id="PF07669">
    <property type="entry name" value="Eco57I"/>
    <property type="match status" value="1"/>
</dbReference>
<protein>
    <recommendedName>
        <fullName evidence="1">site-specific DNA-methyltransferase (adenine-specific)</fullName>
        <ecNumber evidence="1">2.1.1.72</ecNumber>
    </recommendedName>
</protein>
<comment type="catalytic activity">
    <reaction evidence="7">
        <text>a 2'-deoxyadenosine in DNA + S-adenosyl-L-methionine = an N(6)-methyl-2'-deoxyadenosine in DNA + S-adenosyl-L-homocysteine + H(+)</text>
        <dbReference type="Rhea" id="RHEA:15197"/>
        <dbReference type="Rhea" id="RHEA-COMP:12418"/>
        <dbReference type="Rhea" id="RHEA-COMP:12419"/>
        <dbReference type="ChEBI" id="CHEBI:15378"/>
        <dbReference type="ChEBI" id="CHEBI:57856"/>
        <dbReference type="ChEBI" id="CHEBI:59789"/>
        <dbReference type="ChEBI" id="CHEBI:90615"/>
        <dbReference type="ChEBI" id="CHEBI:90616"/>
        <dbReference type="EC" id="2.1.1.72"/>
    </reaction>
</comment>
<dbReference type="AlphaFoldDB" id="A0A3S5BSN8"/>
<reference evidence="9 10" key="1">
    <citation type="submission" date="2018-12" db="EMBL/GenBank/DDBJ databases">
        <authorList>
            <consortium name="Pathogen Informatics"/>
        </authorList>
    </citation>
    <scope>NUCLEOTIDE SEQUENCE [LARGE SCALE GENOMIC DNA]</scope>
    <source>
        <strain evidence="9 10">NCTC10976</strain>
    </source>
</reference>
<evidence type="ECO:0000313" key="10">
    <source>
        <dbReference type="Proteomes" id="UP000275510"/>
    </source>
</evidence>
<dbReference type="PANTHER" id="PTHR33841:SF6">
    <property type="entry name" value="TYPE II METHYLTRANSFERASE M.HINDII"/>
    <property type="match status" value="1"/>
</dbReference>
<evidence type="ECO:0000256" key="7">
    <source>
        <dbReference type="ARBA" id="ARBA00047942"/>
    </source>
</evidence>
<sequence length="516" mass="60255">MKNISRVSLGQFFTPEYIASYMISMLDKPKDSVILEPSSGNGIFLSLLQKSGYSNLYAYEIDKEVISHSFVKNSSFVSSKDESLYDVVIGNPPYVRWKNLEEFQKSELNNNILWKNHFNSLCDYFYIFILKSVLQLKHSGELIFICPDYWLSTKNAKTLRKFLIENGSFEKIILFNECHIFDGVLSSIMIFKYQKGVFNTSIEVRNIPSKTNVSANSDINNLGEIYKIKHFSNDDIWVISPENIRLALDEFEKSCADIEANSLFSDMKYSKIEDVCDIGNGMVSGLDRAFQMRGDTYSQKEMQHSINVIKAKHLQPFLTTGSSKYKFVLDDMDSKEFESNFPNFYEEFKPYREDLLKRYNYNKPLKYWQWAFLRNFSLFNKNEKKIFVPCKERISNKTNFRFSLVEEYLYPTQDVTAIYKKNQTKESIEYITAYLNSRAVFLWLKNKGVIKGDVVEFSEKPLASIPFRKINWTSLKERKIHEDITQLVRKYQASKDVTLIDKINNNLEALGIKVSL</sequence>
<dbReference type="REBASE" id="289582">
    <property type="entry name" value="M.Apl10976I"/>
</dbReference>
<dbReference type="InterPro" id="IPR011639">
    <property type="entry name" value="MethylTrfase_TaqI-like_dom"/>
</dbReference>
<dbReference type="GO" id="GO:0003677">
    <property type="term" value="F:DNA binding"/>
    <property type="evidence" value="ECO:0007669"/>
    <property type="project" value="UniProtKB-KW"/>
</dbReference>
<dbReference type="SUPFAM" id="SSF53335">
    <property type="entry name" value="S-adenosyl-L-methionine-dependent methyltransferases"/>
    <property type="match status" value="1"/>
</dbReference>
<dbReference type="PROSITE" id="PS00092">
    <property type="entry name" value="N6_MTASE"/>
    <property type="match status" value="1"/>
</dbReference>
<dbReference type="EC" id="2.1.1.72" evidence="1"/>
<organism evidence="9 10">
    <name type="scientific">Actinobacillus pleuropneumoniae</name>
    <name type="common">Haemophilus pleuropneumoniae</name>
    <dbReference type="NCBI Taxonomy" id="715"/>
    <lineage>
        <taxon>Bacteria</taxon>
        <taxon>Pseudomonadati</taxon>
        <taxon>Pseudomonadota</taxon>
        <taxon>Gammaproteobacteria</taxon>
        <taxon>Pasteurellales</taxon>
        <taxon>Pasteurellaceae</taxon>
        <taxon>Actinobacillus</taxon>
    </lineage>
</organism>
<evidence type="ECO:0000256" key="5">
    <source>
        <dbReference type="ARBA" id="ARBA00022747"/>
    </source>
</evidence>
<proteinExistence type="predicted"/>
<name>A0A3S5BSN8_ACTPL</name>
<accession>A0A3S5BSN8</accession>
<evidence type="ECO:0000256" key="4">
    <source>
        <dbReference type="ARBA" id="ARBA00022691"/>
    </source>
</evidence>
<gene>
    <name evidence="9" type="primary">taqIM</name>
    <name evidence="9" type="ORF">NCTC10976_01900</name>
</gene>
<dbReference type="InterPro" id="IPR050953">
    <property type="entry name" value="N4_N6_ade-DNA_methylase"/>
</dbReference>
<dbReference type="Proteomes" id="UP000275510">
    <property type="component" value="Chromosome"/>
</dbReference>
<dbReference type="GO" id="GO:0009307">
    <property type="term" value="P:DNA restriction-modification system"/>
    <property type="evidence" value="ECO:0007669"/>
    <property type="project" value="UniProtKB-KW"/>
</dbReference>
<feature type="domain" description="Type II methyltransferase M.TaqI-like" evidence="8">
    <location>
        <begin position="68"/>
        <end position="181"/>
    </location>
</feature>
<keyword evidence="6" id="KW-0238">DNA-binding</keyword>
<dbReference type="EMBL" id="LR134515">
    <property type="protein sequence ID" value="VEJ17748.1"/>
    <property type="molecule type" value="Genomic_DNA"/>
</dbReference>
<evidence type="ECO:0000256" key="1">
    <source>
        <dbReference type="ARBA" id="ARBA00011900"/>
    </source>
</evidence>
<dbReference type="GO" id="GO:0009007">
    <property type="term" value="F:site-specific DNA-methyltransferase (adenine-specific) activity"/>
    <property type="evidence" value="ECO:0007669"/>
    <property type="project" value="UniProtKB-EC"/>
</dbReference>
<dbReference type="PRINTS" id="PR00507">
    <property type="entry name" value="N12N6MTFRASE"/>
</dbReference>
<evidence type="ECO:0000313" key="9">
    <source>
        <dbReference type="EMBL" id="VEJ17748.1"/>
    </source>
</evidence>
<evidence type="ECO:0000259" key="8">
    <source>
        <dbReference type="Pfam" id="PF07669"/>
    </source>
</evidence>
<dbReference type="InterPro" id="IPR002052">
    <property type="entry name" value="DNA_methylase_N6_adenine_CS"/>
</dbReference>
<dbReference type="Gene3D" id="3.40.50.150">
    <property type="entry name" value="Vaccinia Virus protein VP39"/>
    <property type="match status" value="1"/>
</dbReference>
<dbReference type="RefSeq" id="WP_005602533.1">
    <property type="nucleotide sequence ID" value="NZ_CBDBSX010000178.1"/>
</dbReference>
<dbReference type="PANTHER" id="PTHR33841">
    <property type="entry name" value="DNA METHYLTRANSFERASE YEEA-RELATED"/>
    <property type="match status" value="1"/>
</dbReference>
<evidence type="ECO:0000256" key="6">
    <source>
        <dbReference type="ARBA" id="ARBA00023125"/>
    </source>
</evidence>